<evidence type="ECO:0008006" key="5">
    <source>
        <dbReference type="Google" id="ProtNLM"/>
    </source>
</evidence>
<protein>
    <recommendedName>
        <fullName evidence="5">PH domain-containing protein</fullName>
    </recommendedName>
</protein>
<keyword evidence="2" id="KW-1133">Transmembrane helix</keyword>
<feature type="transmembrane region" description="Helical" evidence="2">
    <location>
        <begin position="147"/>
        <end position="167"/>
    </location>
</feature>
<feature type="compositionally biased region" description="Low complexity" evidence="1">
    <location>
        <begin position="1"/>
        <end position="29"/>
    </location>
</feature>
<feature type="transmembrane region" description="Helical" evidence="2">
    <location>
        <begin position="83"/>
        <end position="102"/>
    </location>
</feature>
<dbReference type="KEGG" id="halx:M0R89_00375"/>
<keyword evidence="4" id="KW-1185">Reference proteome</keyword>
<evidence type="ECO:0000256" key="1">
    <source>
        <dbReference type="SAM" id="MobiDB-lite"/>
    </source>
</evidence>
<feature type="transmembrane region" description="Helical" evidence="2">
    <location>
        <begin position="286"/>
        <end position="306"/>
    </location>
</feature>
<organism evidence="3 4">
    <name type="scientific">Halorussus limi</name>
    <dbReference type="NCBI Taxonomy" id="2938695"/>
    <lineage>
        <taxon>Archaea</taxon>
        <taxon>Methanobacteriati</taxon>
        <taxon>Methanobacteriota</taxon>
        <taxon>Stenosarchaea group</taxon>
        <taxon>Halobacteria</taxon>
        <taxon>Halobacteriales</taxon>
        <taxon>Haladaptataceae</taxon>
        <taxon>Halorussus</taxon>
    </lineage>
</organism>
<accession>A0A8U0HU55</accession>
<gene>
    <name evidence="3" type="ORF">M0R89_00375</name>
</gene>
<feature type="transmembrane region" description="Helical" evidence="2">
    <location>
        <begin position="255"/>
        <end position="274"/>
    </location>
</feature>
<sequence length="309" mass="30811">MTTDPTDASSDSADAVSESPTAASESATAHPDSATFSWSHTPAESRLLRGLVALPAGIVLGFALGLVLGAVGLAVLLAVEGNYLLAVATLLAFAFGVSRTAPHLLAGRSGERAPSFRGLDRRTLAAASVGGLAFLALGGLVLPPSLLLAAVGAAVILPLVLATVLASEGELDASAGRLTYSGTDIDCSTLVGVRRRSVGGYVVYRLSYAAGAATFGTPRTLVIPARADAPVRDALESGVAADAGDAGPTRTGVRVAAVGIGVFLLGFAGFLLTVDPTGTDPRGDAVLWYAALVAGVFGGIFVSLGVRGG</sequence>
<evidence type="ECO:0000313" key="4">
    <source>
        <dbReference type="Proteomes" id="UP000830729"/>
    </source>
</evidence>
<dbReference type="RefSeq" id="WP_248650585.1">
    <property type="nucleotide sequence ID" value="NZ_CP096659.1"/>
</dbReference>
<name>A0A8U0HU55_9EURY</name>
<dbReference type="EMBL" id="CP096659">
    <property type="protein sequence ID" value="UPV74540.1"/>
    <property type="molecule type" value="Genomic_DNA"/>
</dbReference>
<evidence type="ECO:0000313" key="3">
    <source>
        <dbReference type="EMBL" id="UPV74540.1"/>
    </source>
</evidence>
<proteinExistence type="predicted"/>
<feature type="region of interest" description="Disordered" evidence="1">
    <location>
        <begin position="1"/>
        <end position="36"/>
    </location>
</feature>
<dbReference type="Proteomes" id="UP000830729">
    <property type="component" value="Chromosome"/>
</dbReference>
<evidence type="ECO:0000256" key="2">
    <source>
        <dbReference type="SAM" id="Phobius"/>
    </source>
</evidence>
<keyword evidence="2" id="KW-0472">Membrane</keyword>
<dbReference type="GeneID" id="72183608"/>
<dbReference type="AlphaFoldDB" id="A0A8U0HU55"/>
<reference evidence="3 4" key="1">
    <citation type="submission" date="2022-04" db="EMBL/GenBank/DDBJ databases">
        <title>Diverse halophilic archaea isolated from saline environments.</title>
        <authorList>
            <person name="Cui H.-L."/>
        </authorList>
    </citation>
    <scope>NUCLEOTIDE SEQUENCE [LARGE SCALE GENOMIC DNA]</scope>
    <source>
        <strain evidence="3 4">XZYJT49</strain>
    </source>
</reference>
<feature type="transmembrane region" description="Helical" evidence="2">
    <location>
        <begin position="123"/>
        <end position="141"/>
    </location>
</feature>
<keyword evidence="2" id="KW-0812">Transmembrane</keyword>
<feature type="transmembrane region" description="Helical" evidence="2">
    <location>
        <begin position="51"/>
        <end position="77"/>
    </location>
</feature>